<dbReference type="Proteomes" id="UP000292209">
    <property type="component" value="Unassembled WGS sequence"/>
</dbReference>
<accession>A0A4Q7P591</accession>
<protein>
    <submittedName>
        <fullName evidence="1">Uncharacterized protein</fullName>
    </submittedName>
</protein>
<name>A0A4Q7P591_9BACT</name>
<dbReference type="AlphaFoldDB" id="A0A4Q7P591"/>
<sequence>MKFILLFFCLYTPTRELDATVPRHDQVLGTERQNQIWSAIENPAEMEIVSIPEPVINDFSQKTDFNSYPIGFLPGCGSELVRQLYELGITVKSYQDLKAALEEIDVLIGEVF</sequence>
<dbReference type="OrthoDB" id="9915243at2"/>
<organism evidence="1 2">
    <name type="scientific">Cecembia calidifontis</name>
    <dbReference type="NCBI Taxonomy" id="1187080"/>
    <lineage>
        <taxon>Bacteria</taxon>
        <taxon>Pseudomonadati</taxon>
        <taxon>Bacteroidota</taxon>
        <taxon>Cytophagia</taxon>
        <taxon>Cytophagales</taxon>
        <taxon>Cyclobacteriaceae</taxon>
        <taxon>Cecembia</taxon>
    </lineage>
</organism>
<keyword evidence="2" id="KW-1185">Reference proteome</keyword>
<reference evidence="1 2" key="1">
    <citation type="submission" date="2019-02" db="EMBL/GenBank/DDBJ databases">
        <title>Genomic Encyclopedia of Archaeal and Bacterial Type Strains, Phase II (KMG-II): from individual species to whole genera.</title>
        <authorList>
            <person name="Goeker M."/>
        </authorList>
    </citation>
    <scope>NUCLEOTIDE SEQUENCE [LARGE SCALE GENOMIC DNA]</scope>
    <source>
        <strain evidence="1 2">DSM 21411</strain>
    </source>
</reference>
<comment type="caution">
    <text evidence="1">The sequence shown here is derived from an EMBL/GenBank/DDBJ whole genome shotgun (WGS) entry which is preliminary data.</text>
</comment>
<proteinExistence type="predicted"/>
<gene>
    <name evidence="1" type="ORF">BC751_0619</name>
</gene>
<dbReference type="RefSeq" id="WP_130274256.1">
    <property type="nucleotide sequence ID" value="NZ_SGXG01000001.1"/>
</dbReference>
<dbReference type="EMBL" id="SGXG01000001">
    <property type="protein sequence ID" value="RZS95104.1"/>
    <property type="molecule type" value="Genomic_DNA"/>
</dbReference>
<evidence type="ECO:0000313" key="2">
    <source>
        <dbReference type="Proteomes" id="UP000292209"/>
    </source>
</evidence>
<evidence type="ECO:0000313" key="1">
    <source>
        <dbReference type="EMBL" id="RZS95104.1"/>
    </source>
</evidence>